<dbReference type="SUPFAM" id="SSF51556">
    <property type="entry name" value="Metallo-dependent hydrolases"/>
    <property type="match status" value="1"/>
</dbReference>
<keyword evidence="2" id="KW-0540">Nuclease</keyword>
<proteinExistence type="inferred from homology"/>
<dbReference type="EMBL" id="QEQK01000003">
    <property type="protein sequence ID" value="PWN57100.1"/>
    <property type="molecule type" value="Genomic_DNA"/>
</dbReference>
<dbReference type="Pfam" id="PF01026">
    <property type="entry name" value="TatD_DNase"/>
    <property type="match status" value="1"/>
</dbReference>
<dbReference type="InterPro" id="IPR001130">
    <property type="entry name" value="TatD-like"/>
</dbReference>
<dbReference type="GO" id="GO:0046872">
    <property type="term" value="F:metal ion binding"/>
    <property type="evidence" value="ECO:0007669"/>
    <property type="project" value="UniProtKB-KW"/>
</dbReference>
<dbReference type="CDD" id="cd01310">
    <property type="entry name" value="TatD_DNAse"/>
    <property type="match status" value="1"/>
</dbReference>
<dbReference type="GO" id="GO:0016788">
    <property type="term" value="F:hydrolase activity, acting on ester bonds"/>
    <property type="evidence" value="ECO:0007669"/>
    <property type="project" value="InterPro"/>
</dbReference>
<dbReference type="RefSeq" id="WP_109719180.1">
    <property type="nucleotide sequence ID" value="NZ_QEQK01000003.1"/>
</dbReference>
<dbReference type="InterPro" id="IPR050891">
    <property type="entry name" value="TatD-type_Hydrolase"/>
</dbReference>
<dbReference type="OrthoDB" id="9810005at2"/>
<keyword evidence="7" id="KW-1185">Reference proteome</keyword>
<evidence type="ECO:0000256" key="5">
    <source>
        <dbReference type="PIRSR" id="PIRSR005902-1"/>
    </source>
</evidence>
<dbReference type="InterPro" id="IPR032466">
    <property type="entry name" value="Metal_Hydrolase"/>
</dbReference>
<dbReference type="GO" id="GO:0004518">
    <property type="term" value="F:nuclease activity"/>
    <property type="evidence" value="ECO:0007669"/>
    <property type="project" value="UniProtKB-KW"/>
</dbReference>
<accession>A0A363UNR8</accession>
<feature type="binding site" evidence="5">
    <location>
        <position position="204"/>
    </location>
    <ligand>
        <name>a divalent metal cation</name>
        <dbReference type="ChEBI" id="CHEBI:60240"/>
        <label>1</label>
    </ligand>
</feature>
<dbReference type="PANTHER" id="PTHR10060">
    <property type="entry name" value="TATD FAMILY DEOXYRIBONUCLEASE"/>
    <property type="match status" value="1"/>
</dbReference>
<feature type="binding site" evidence="5">
    <location>
        <position position="128"/>
    </location>
    <ligand>
        <name>a divalent metal cation</name>
        <dbReference type="ChEBI" id="CHEBI:60240"/>
        <label>2</label>
    </ligand>
</feature>
<dbReference type="AlphaFoldDB" id="A0A363UNR8"/>
<feature type="binding site" evidence="5">
    <location>
        <position position="153"/>
    </location>
    <ligand>
        <name>a divalent metal cation</name>
        <dbReference type="ChEBI" id="CHEBI:60240"/>
        <label>2</label>
    </ligand>
</feature>
<organism evidence="6 7">
    <name type="scientific">Abyssibacter profundi</name>
    <dbReference type="NCBI Taxonomy" id="2182787"/>
    <lineage>
        <taxon>Bacteria</taxon>
        <taxon>Pseudomonadati</taxon>
        <taxon>Pseudomonadota</taxon>
        <taxon>Gammaproteobacteria</taxon>
        <taxon>Chromatiales</taxon>
        <taxon>Oceanococcaceae</taxon>
        <taxon>Abyssibacter</taxon>
    </lineage>
</organism>
<dbReference type="Proteomes" id="UP000251800">
    <property type="component" value="Unassembled WGS sequence"/>
</dbReference>
<sequence>MIDIGANLADDSFDLDRAAVLERAWAAGIQHIVLTGSSQRSNRRVQEIRALAPQRLSATAGLHPHYAAQWTAALDEDIRSLAERNRLVAVGECGLDYFRDLSDRGDQRKAFVEQLQIAVDSQLPVFLHQRDAHSDFVAIIREYRPQLADCVVHCFTDTAEALDAYLALDCHIGITGWICDERRGTHLLDCVHRIPADRLMVETDAPYLLPRTLRPRPKSRRNEPMHLPRVLETLAQARGEPIEALATTTTQTAQRFFRLPGPLDDATA</sequence>
<keyword evidence="3 5" id="KW-0479">Metal-binding</keyword>
<reference evidence="6 7" key="1">
    <citation type="submission" date="2018-05" db="EMBL/GenBank/DDBJ databases">
        <title>Abyssibacter profundi OUC007T gen. nov., sp. nov, a marine bacterium isolated from seawater of the Mariana Trench.</title>
        <authorList>
            <person name="Zhou S."/>
        </authorList>
    </citation>
    <scope>NUCLEOTIDE SEQUENCE [LARGE SCALE GENOMIC DNA]</scope>
    <source>
        <strain evidence="6 7">OUC007</strain>
    </source>
</reference>
<evidence type="ECO:0000256" key="4">
    <source>
        <dbReference type="ARBA" id="ARBA00022801"/>
    </source>
</evidence>
<name>A0A363UNR8_9GAMM</name>
<evidence type="ECO:0000256" key="2">
    <source>
        <dbReference type="ARBA" id="ARBA00022722"/>
    </source>
</evidence>
<feature type="binding site" evidence="5">
    <location>
        <position position="92"/>
    </location>
    <ligand>
        <name>a divalent metal cation</name>
        <dbReference type="ChEBI" id="CHEBI:60240"/>
        <label>1</label>
    </ligand>
</feature>
<gene>
    <name evidence="6" type="ORF">DEH80_03980</name>
</gene>
<evidence type="ECO:0000256" key="1">
    <source>
        <dbReference type="ARBA" id="ARBA00009275"/>
    </source>
</evidence>
<dbReference type="PIRSF" id="PIRSF005902">
    <property type="entry name" value="DNase_TatD"/>
    <property type="match status" value="1"/>
</dbReference>
<evidence type="ECO:0000313" key="7">
    <source>
        <dbReference type="Proteomes" id="UP000251800"/>
    </source>
</evidence>
<dbReference type="PANTHER" id="PTHR10060:SF15">
    <property type="entry name" value="DEOXYRIBONUCLEASE TATDN1"/>
    <property type="match status" value="1"/>
</dbReference>
<comment type="similarity">
    <text evidence="1">Belongs to the metallo-dependent hydrolases superfamily. TatD-type hydrolase family.</text>
</comment>
<evidence type="ECO:0000256" key="3">
    <source>
        <dbReference type="ARBA" id="ARBA00022723"/>
    </source>
</evidence>
<protein>
    <submittedName>
        <fullName evidence="6">Hydrolase TatD</fullName>
    </submittedName>
</protein>
<comment type="caution">
    <text evidence="6">The sequence shown here is derived from an EMBL/GenBank/DDBJ whole genome shotgun (WGS) entry which is preliminary data.</text>
</comment>
<evidence type="ECO:0000313" key="6">
    <source>
        <dbReference type="EMBL" id="PWN57100.1"/>
    </source>
</evidence>
<dbReference type="Gene3D" id="3.20.20.140">
    <property type="entry name" value="Metal-dependent hydrolases"/>
    <property type="match status" value="1"/>
</dbReference>
<keyword evidence="4 6" id="KW-0378">Hydrolase</keyword>
<dbReference type="FunFam" id="3.20.20.140:FF:000005">
    <property type="entry name" value="TatD family hydrolase"/>
    <property type="match status" value="1"/>
</dbReference>